<feature type="active site" description="Nucleophile" evidence="8">
    <location>
        <position position="215"/>
    </location>
</feature>
<dbReference type="InterPro" id="IPR048501">
    <property type="entry name" value="Legum_prodom"/>
</dbReference>
<comment type="similarity">
    <text evidence="1">Belongs to the peptidase C13 family.</text>
</comment>
<evidence type="ECO:0000256" key="6">
    <source>
        <dbReference type="ARBA" id="ARBA00023157"/>
    </source>
</evidence>
<proteinExistence type="inferred from homology"/>
<dbReference type="FunFam" id="3.40.50.1460:FF:000005">
    <property type="entry name" value="Vacuolar-processing enzyme beta-isozyme"/>
    <property type="match status" value="1"/>
</dbReference>
<dbReference type="Proteomes" id="UP001627284">
    <property type="component" value="Unassembled WGS sequence"/>
</dbReference>
<name>A0ABD2U0I0_9SOLN</name>
<comment type="caution">
    <text evidence="10">The sequence shown here is derived from an EMBL/GenBank/DDBJ whole genome shotgun (WGS) entry which is preliminary data.</text>
</comment>
<evidence type="ECO:0000313" key="10">
    <source>
        <dbReference type="EMBL" id="KAL3361157.1"/>
    </source>
</evidence>
<dbReference type="PANTHER" id="PTHR12000">
    <property type="entry name" value="HEMOGLOBINASE FAMILY MEMBER"/>
    <property type="match status" value="1"/>
</dbReference>
<dbReference type="EMBL" id="JBJKTR010000008">
    <property type="protein sequence ID" value="KAL3361157.1"/>
    <property type="molecule type" value="Genomic_DNA"/>
</dbReference>
<dbReference type="InterPro" id="IPR001096">
    <property type="entry name" value="Peptidase_C13"/>
</dbReference>
<dbReference type="Pfam" id="PF01650">
    <property type="entry name" value="Peptidase_C13"/>
    <property type="match status" value="1"/>
</dbReference>
<feature type="non-terminal residue" evidence="10">
    <location>
        <position position="1"/>
    </location>
</feature>
<organism evidence="10 11">
    <name type="scientific">Solanum stoloniferum</name>
    <dbReference type="NCBI Taxonomy" id="62892"/>
    <lineage>
        <taxon>Eukaryota</taxon>
        <taxon>Viridiplantae</taxon>
        <taxon>Streptophyta</taxon>
        <taxon>Embryophyta</taxon>
        <taxon>Tracheophyta</taxon>
        <taxon>Spermatophyta</taxon>
        <taxon>Magnoliopsida</taxon>
        <taxon>eudicotyledons</taxon>
        <taxon>Gunneridae</taxon>
        <taxon>Pentapetalae</taxon>
        <taxon>asterids</taxon>
        <taxon>lamiids</taxon>
        <taxon>Solanales</taxon>
        <taxon>Solanaceae</taxon>
        <taxon>Solanoideae</taxon>
        <taxon>Solaneae</taxon>
        <taxon>Solanum</taxon>
    </lineage>
</organism>
<accession>A0ABD2U0I0</accession>
<gene>
    <name evidence="10" type="ORF">AABB24_014186</name>
</gene>
<evidence type="ECO:0000256" key="3">
    <source>
        <dbReference type="ARBA" id="ARBA00022729"/>
    </source>
</evidence>
<dbReference type="InterPro" id="IPR043577">
    <property type="entry name" value="AE"/>
</dbReference>
<protein>
    <recommendedName>
        <fullName evidence="9">Legumain prodomain domain-containing protein</fullName>
    </recommendedName>
</protein>
<dbReference type="InterPro" id="IPR046427">
    <property type="entry name" value="Legumain_prodom_sf"/>
</dbReference>
<keyword evidence="6" id="KW-1015">Disulfide bond</keyword>
<dbReference type="Gene3D" id="3.40.50.1460">
    <property type="match status" value="1"/>
</dbReference>
<dbReference type="PIRSF" id="PIRSF019663">
    <property type="entry name" value="Legumain"/>
    <property type="match status" value="1"/>
</dbReference>
<evidence type="ECO:0000259" key="9">
    <source>
        <dbReference type="Pfam" id="PF20985"/>
    </source>
</evidence>
<dbReference type="Pfam" id="PF20985">
    <property type="entry name" value="Legum_prodom"/>
    <property type="match status" value="1"/>
</dbReference>
<keyword evidence="3" id="KW-0732">Signal</keyword>
<evidence type="ECO:0000256" key="4">
    <source>
        <dbReference type="ARBA" id="ARBA00022801"/>
    </source>
</evidence>
<reference evidence="10 11" key="1">
    <citation type="submission" date="2024-05" db="EMBL/GenBank/DDBJ databases">
        <title>De novo assembly of an allotetraploid wild potato.</title>
        <authorList>
            <person name="Hosaka A.J."/>
        </authorList>
    </citation>
    <scope>NUCLEOTIDE SEQUENCE [LARGE SCALE GENOMIC DNA]</scope>
    <source>
        <tissue evidence="10">Young leaves</tissue>
    </source>
</reference>
<evidence type="ECO:0000256" key="2">
    <source>
        <dbReference type="ARBA" id="ARBA00022670"/>
    </source>
</evidence>
<keyword evidence="4" id="KW-0378">Hydrolase</keyword>
<dbReference type="GO" id="GO:0006508">
    <property type="term" value="P:proteolysis"/>
    <property type="evidence" value="ECO:0007669"/>
    <property type="project" value="UniProtKB-KW"/>
</dbReference>
<keyword evidence="5" id="KW-0788">Thiol protease</keyword>
<evidence type="ECO:0000313" key="11">
    <source>
        <dbReference type="Proteomes" id="UP001627284"/>
    </source>
</evidence>
<keyword evidence="11" id="KW-1185">Reference proteome</keyword>
<dbReference type="FunFam" id="1.10.132.130:FF:000001">
    <property type="entry name" value="Vacuolar-processing enzyme beta-isozyme"/>
    <property type="match status" value="1"/>
</dbReference>
<dbReference type="CDD" id="cd21115">
    <property type="entry name" value="legumain_C"/>
    <property type="match status" value="1"/>
</dbReference>
<evidence type="ECO:0000256" key="5">
    <source>
        <dbReference type="ARBA" id="ARBA00022807"/>
    </source>
</evidence>
<feature type="domain" description="Legumain prodomain" evidence="9">
    <location>
        <begin position="380"/>
        <end position="475"/>
    </location>
</feature>
<dbReference type="PRINTS" id="PR00776">
    <property type="entry name" value="HEMOGLOBNASE"/>
</dbReference>
<dbReference type="AlphaFoldDB" id="A0ABD2U0I0"/>
<dbReference type="Gene3D" id="1.10.132.130">
    <property type="match status" value="1"/>
</dbReference>
<sequence>IKIKAAKYIITFLKLKMFVKINVASFVVALFVVLVEGSNVIESIVEDHEHSIGTQWAVLVAGSSDWYNYRHQADICHAYQLLKKGGLKDEHIIVFMYDDIAYNSENPRPGVIINNPHGQDVYKGVPKDYTGKYCNAQNFYGVILGNKSALTGGSGKVVNSGPNDHIFIYYADHGGPGVIDMPIEPSIYAKDLNEVLKKKHASRTYKKMVFYMEACDSGSMFDGLLNEGLNIYVTTASKPDEDSWATYCSFSGEPCLGECPPKGFNNTCLGDLFSVSWLENSDLQDRRVETLEKQYQRIRKRVLNNGTHGSHVMQYGDLHINKDTLSKYMGFNSPTHTSSTNNYPTNSRHVNQRDVQLLYLLSKFQDAPEGSTRKSEAYRKLSEVISEREHVDKSVKHIGQILFGVNNGPEVLNIVRPAGQPLVDDWDCLKSFVKIFESHCGSLTRYGRKHVRGFANMCNAGIQRDRMDAAAKQTCSS</sequence>
<evidence type="ECO:0000256" key="7">
    <source>
        <dbReference type="ARBA" id="ARBA00023180"/>
    </source>
</evidence>
<keyword evidence="7" id="KW-0325">Glycoprotein</keyword>
<evidence type="ECO:0000256" key="8">
    <source>
        <dbReference type="PIRSR" id="PIRSR019663-1"/>
    </source>
</evidence>
<evidence type="ECO:0000256" key="1">
    <source>
        <dbReference type="ARBA" id="ARBA00009941"/>
    </source>
</evidence>
<keyword evidence="2" id="KW-0645">Protease</keyword>
<dbReference type="PIRSF" id="PIRSF500139">
    <property type="entry name" value="AE"/>
    <property type="match status" value="1"/>
</dbReference>
<dbReference type="GO" id="GO:0004197">
    <property type="term" value="F:cysteine-type endopeptidase activity"/>
    <property type="evidence" value="ECO:0007669"/>
    <property type="project" value="UniProtKB-ARBA"/>
</dbReference>
<dbReference type="PANTHER" id="PTHR12000:SF34">
    <property type="entry name" value="PREPROLEGUMAIN-RELATED"/>
    <property type="match status" value="1"/>
</dbReference>
<feature type="active site" evidence="8">
    <location>
        <position position="173"/>
    </location>
</feature>